<keyword evidence="3" id="KW-1185">Reference proteome</keyword>
<dbReference type="ChiTaRS" id="SDHAF2">
    <property type="organism name" value="human"/>
</dbReference>
<organism evidence="2 3">
    <name type="scientific">Homo sapiens</name>
    <name type="common">Human</name>
    <dbReference type="NCBI Taxonomy" id="9606"/>
    <lineage>
        <taxon>Eukaryota</taxon>
        <taxon>Metazoa</taxon>
        <taxon>Chordata</taxon>
        <taxon>Craniata</taxon>
        <taxon>Vertebrata</taxon>
        <taxon>Euteleostomi</taxon>
        <taxon>Mammalia</taxon>
        <taxon>Eutheria</taxon>
        <taxon>Euarchontoglires</taxon>
        <taxon>Primates</taxon>
        <taxon>Haplorrhini</taxon>
        <taxon>Catarrhini</taxon>
        <taxon>Hominidae</taxon>
        <taxon>Homo</taxon>
    </lineage>
</organism>
<dbReference type="HOGENOM" id="CLU_2849028_0_0_1"/>
<reference evidence="2 3" key="2">
    <citation type="journal article" date="2004" name="Nature">
        <title>Finishing the euchromatic sequence of the human genome.</title>
        <authorList>
            <consortium name="International Human Genome Sequencing Consortium"/>
        </authorList>
    </citation>
    <scope>NUCLEOTIDE SEQUENCE [LARGE SCALE GENOMIC DNA]</scope>
</reference>
<dbReference type="Ensembl" id="ENST00000713961.1">
    <property type="protein sequence ID" value="ENSP00000519254.1"/>
    <property type="gene ID" value="ENSG00000167985.8"/>
</dbReference>
<feature type="chain" id="PRO_5014089780" evidence="1">
    <location>
        <begin position="22"/>
        <end position="65"/>
    </location>
</feature>
<sequence>MAVSTVFSTSSLGIGLFVAVGSVSPSGKEDLGFPTPPSSPLAEVTTLTSYLDKLSTSLDWEPLGD</sequence>
<dbReference type="UCSC" id="uc058ccp.1">
    <property type="organism name" value="human"/>
</dbReference>
<dbReference type="EMBL" id="AP003108">
    <property type="status" value="NOT_ANNOTATED_CDS"/>
    <property type="molecule type" value="Genomic_DNA"/>
</dbReference>
<dbReference type="Bgee" id="ENSG00000167985">
    <property type="expression patterns" value="Expressed in islet of Langerhans and 161 other cell types or tissues"/>
</dbReference>
<dbReference type="VEuPathDB" id="HostDB:ENSG00000167985"/>
<dbReference type="OrthoDB" id="284292at2759"/>
<gene>
    <name evidence="2" type="primary">SDHAF2</name>
</gene>
<dbReference type="GeneTree" id="ENSGT00390000001149"/>
<dbReference type="HGNC" id="HGNC:26034">
    <property type="gene designation" value="SDHAF2"/>
</dbReference>
<dbReference type="OpenTargets" id="ENSG00000167985"/>
<evidence type="ECO:0000313" key="3">
    <source>
        <dbReference type="Proteomes" id="UP000005640"/>
    </source>
</evidence>
<reference evidence="2" key="4">
    <citation type="submission" date="2025-05" db="UniProtKB">
        <authorList>
            <consortium name="Ensembl"/>
        </authorList>
    </citation>
    <scope>IDENTIFICATION</scope>
</reference>
<evidence type="ECO:0000256" key="1">
    <source>
        <dbReference type="SAM" id="SignalP"/>
    </source>
</evidence>
<dbReference type="AlphaFoldDB" id="F5H4T4"/>
<name>F5H4T4_HUMAN</name>
<dbReference type="Proteomes" id="UP000005640">
    <property type="component" value="Chromosome 11"/>
</dbReference>
<dbReference type="Ensembl" id="ENST00000542794.5">
    <property type="protein sequence ID" value="ENSP00000439983.1"/>
    <property type="gene ID" value="ENSG00000167985.8"/>
</dbReference>
<reference evidence="2 3" key="3">
    <citation type="journal article" date="2006" name="Nature">
        <title>Human chromosome 11 DNA sequence and analysis including novel gene identification.</title>
        <authorList>
            <person name="Taylor T.D."/>
            <person name="Noguchi H."/>
            <person name="Totoki Y."/>
            <person name="Toyoda A."/>
            <person name="Kuroki Y."/>
            <person name="Dewar K."/>
            <person name="Lloyd C."/>
            <person name="Itoh T."/>
            <person name="Takeda T."/>
            <person name="Kim D.W."/>
            <person name="She X."/>
            <person name="Barlow K.F."/>
            <person name="Bloom T."/>
            <person name="Bruford E."/>
            <person name="Chang J.L."/>
            <person name="Cuomo C.A."/>
            <person name="Eichler E."/>
            <person name="FitzGerald M.G."/>
            <person name="Jaffe D.B."/>
            <person name="LaButti K."/>
            <person name="Nicol R."/>
            <person name="Park H.S."/>
            <person name="Seaman C."/>
            <person name="Sougnez C."/>
            <person name="Yang X."/>
            <person name="Zimmer A.R."/>
            <person name="Zody M.C."/>
            <person name="Birren B.W."/>
            <person name="Nusbaum C."/>
            <person name="Fujiyama A."/>
            <person name="Hattori M."/>
            <person name="Rogers J."/>
            <person name="Lander E.S."/>
            <person name="Sakaki Y."/>
        </authorList>
    </citation>
    <scope>NUCLEOTIDE SEQUENCE [LARGE SCALE GENOMIC DNA]</scope>
</reference>
<keyword evidence="1" id="KW-0732">Signal</keyword>
<dbReference type="Ensembl" id="ENST00000536250.1">
    <property type="protein sequence ID" value="ENSP00000471120.1"/>
    <property type="gene ID" value="ENSG00000167985.8"/>
</dbReference>
<proteinExistence type="predicted"/>
<feature type="signal peptide" evidence="1">
    <location>
        <begin position="1"/>
        <end position="21"/>
    </location>
</feature>
<protein>
    <submittedName>
        <fullName evidence="2">Succinate dehydrogenase complex assembly factor 2</fullName>
    </submittedName>
</protein>
<reference evidence="2 3" key="1">
    <citation type="journal article" date="2001" name="Nature">
        <title>Initial sequencing and analysis of the human genome.</title>
        <authorList>
            <consortium name="International Human Genome Sequencing Consortium"/>
            <person name="Lander E.S."/>
            <person name="Linton L.M."/>
            <person name="Birren B."/>
            <person name="Nusbaum C."/>
            <person name="Zody M.C."/>
            <person name="Baldwin J."/>
            <person name="Devon K."/>
            <person name="Dewar K."/>
            <person name="Doyle M."/>
            <person name="FitzHugh W."/>
            <person name="Funke R."/>
            <person name="Gage D."/>
            <person name="Harris K."/>
            <person name="Heaford A."/>
            <person name="Howland J."/>
            <person name="Kann L."/>
            <person name="Lehoczky J."/>
            <person name="LeVine R."/>
            <person name="McEwan P."/>
            <person name="McKernan K."/>
            <person name="Meldrim J."/>
            <person name="Mesirov J.P."/>
            <person name="Miranda C."/>
            <person name="Morris W."/>
            <person name="Naylor J."/>
            <person name="Raymond C."/>
            <person name="Rosetti M."/>
            <person name="Santos R."/>
            <person name="Sheridan A."/>
            <person name="Sougnez C."/>
            <person name="Stange-Thomann N."/>
            <person name="Stojanovic N."/>
            <person name="Subramanian A."/>
            <person name="Wyman D."/>
            <person name="Rogers J."/>
            <person name="Sulston J."/>
            <person name="Ainscough R."/>
            <person name="Beck S."/>
            <person name="Bentley D."/>
            <person name="Burton J."/>
            <person name="Clee C."/>
            <person name="Carter N."/>
            <person name="Coulson A."/>
            <person name="Deadman R."/>
            <person name="Deloukas P."/>
            <person name="Dunham A."/>
            <person name="Dunham I."/>
            <person name="Durbin R."/>
            <person name="French L."/>
            <person name="Grafham D."/>
            <person name="Gregory S."/>
            <person name="Hubbard T."/>
            <person name="Humphray S."/>
            <person name="Hunt A."/>
            <person name="Jones M."/>
            <person name="Lloyd C."/>
            <person name="McMurray A."/>
            <person name="Matthews L."/>
            <person name="Mercer S."/>
            <person name="Milne S."/>
            <person name="Mullikin J.C."/>
            <person name="Mungall A."/>
            <person name="Plumb R."/>
            <person name="Ross M."/>
            <person name="Shownkeen R."/>
            <person name="Sims S."/>
            <person name="Waterston R.H."/>
            <person name="Wilson R.K."/>
            <person name="Hillier L.W."/>
            <person name="McPherson J.D."/>
            <person name="Marra M.A."/>
            <person name="Mardis E.R."/>
            <person name="Fulton L.A."/>
            <person name="Chinwalla A.T."/>
            <person name="Pepin K.H."/>
            <person name="Gish W.R."/>
            <person name="Chissoe S.L."/>
            <person name="Wendl M.C."/>
            <person name="Delehaunty K.D."/>
            <person name="Miner T.L."/>
            <person name="Delehaunty A."/>
            <person name="Kramer J.B."/>
            <person name="Cook L.L."/>
            <person name="Fulton R.S."/>
            <person name="Johnson D.L."/>
            <person name="Minx P.J."/>
            <person name="Clifton S.W."/>
            <person name="Hawkins T."/>
            <person name="Branscomb E."/>
            <person name="Predki P."/>
            <person name="Richardson P."/>
            <person name="Wenning S."/>
            <person name="Slezak T."/>
            <person name="Doggett N."/>
            <person name="Cheng J.F."/>
            <person name="Olsen A."/>
            <person name="Lucas S."/>
            <person name="Elkin C."/>
            <person name="Uberbacher E."/>
            <person name="Frazier M."/>
            <person name="Gibbs R.A."/>
            <person name="Muzny D.M."/>
            <person name="Scherer S.E."/>
            <person name="Bouck J.B."/>
            <person name="Sodergren E.J."/>
            <person name="Worley K.C."/>
            <person name="Rives C.M."/>
            <person name="Gorrell J.H."/>
            <person name="Metzker M.L."/>
            <person name="Naylor S.L."/>
            <person name="Kucherlapati R.S."/>
            <person name="Nelson D.L."/>
            <person name="Weinstock G.M."/>
            <person name="Sakaki Y."/>
            <person name="Fujiyama A."/>
            <person name="Hattori M."/>
            <person name="Yada T."/>
            <person name="Toyoda A."/>
            <person name="Itoh T."/>
            <person name="Kawagoe C."/>
            <person name="Watanabe H."/>
            <person name="Totoki Y."/>
            <person name="Taylor T."/>
            <person name="Weissenbach J."/>
            <person name="Heilig R."/>
            <person name="Saurin W."/>
            <person name="Artiguenave F."/>
            <person name="Brottier P."/>
            <person name="Bruls T."/>
            <person name="Pelletier E."/>
            <person name="Robert C."/>
            <person name="Wincker P."/>
            <person name="Smith D.R."/>
            <person name="Doucette-Stamm L."/>
            <person name="Rubenfield M."/>
            <person name="Weinstock K."/>
            <person name="Lee H.M."/>
            <person name="Dubois J."/>
            <person name="Rosenthal A."/>
            <person name="Platzer M."/>
            <person name="Nyakatura G."/>
            <person name="Taudien S."/>
            <person name="Rump A."/>
            <person name="Yang H."/>
            <person name="Yu J."/>
            <person name="Wang J."/>
            <person name="Huang G."/>
            <person name="Gu J."/>
            <person name="Hood L."/>
            <person name="Rowen L."/>
            <person name="Madan A."/>
            <person name="Qin S."/>
            <person name="Davis R.W."/>
            <person name="Federspiel N.A."/>
            <person name="Abola A.P."/>
            <person name="Proctor M.J."/>
            <person name="Myers R.M."/>
            <person name="Schmutz J."/>
            <person name="Dickson M."/>
            <person name="Grimwood J."/>
            <person name="Cox D.R."/>
            <person name="Olson M.V."/>
            <person name="Kaul R."/>
            <person name="Raymond C."/>
            <person name="Shimizu N."/>
            <person name="Kawasaki K."/>
            <person name="Minoshima S."/>
            <person name="Evans G.A."/>
            <person name="Athanasiou M."/>
            <person name="Schultz R."/>
            <person name="Roe B.A."/>
            <person name="Chen F."/>
            <person name="Pan H."/>
            <person name="Ramser J."/>
            <person name="Lehrach H."/>
            <person name="Reinhardt R."/>
            <person name="McCombie W.R."/>
            <person name="de la Bastide M."/>
            <person name="Dedhia N."/>
            <person name="Blocker H."/>
            <person name="Hornischer K."/>
            <person name="Nordsiek G."/>
            <person name="Agarwala R."/>
            <person name="Aravind L."/>
            <person name="Bailey J.A."/>
            <person name="Bateman A."/>
            <person name="Batzoglou S."/>
            <person name="Birney E."/>
            <person name="Bork P."/>
            <person name="Brown D.G."/>
            <person name="Burge C.B."/>
            <person name="Cerutti L."/>
            <person name="Chen H.C."/>
            <person name="Church D."/>
            <person name="Clamp M."/>
            <person name="Copley R.R."/>
            <person name="Doerks T."/>
            <person name="Eddy S.R."/>
            <person name="Eichler E.E."/>
            <person name="Furey T.S."/>
            <person name="Galagan J."/>
            <person name="Gilbert J.G."/>
            <person name="Harmon C."/>
            <person name="Hayashizaki Y."/>
            <person name="Haussler D."/>
            <person name="Hermjakob H."/>
            <person name="Hokamp K."/>
            <person name="Jang W."/>
            <person name="Johnson L.S."/>
            <person name="Jones T.A."/>
            <person name="Kasif S."/>
            <person name="Kaspryzk A."/>
            <person name="Kennedy S."/>
            <person name="Kent W.J."/>
            <person name="Kitts P."/>
            <person name="Koonin E.V."/>
            <person name="Korf I."/>
            <person name="Kulp D."/>
            <person name="Lancet D."/>
            <person name="Lowe T.M."/>
            <person name="McLysaght A."/>
            <person name="Mikkelsen T."/>
            <person name="Moran J.V."/>
            <person name="Mulder N."/>
            <person name="Pollara V.J."/>
            <person name="Ponting C.P."/>
            <person name="Schuler G."/>
            <person name="Schultz J."/>
            <person name="Slater G."/>
            <person name="Smit A.F."/>
            <person name="Stupka E."/>
            <person name="Szustakowski J."/>
            <person name="Thierry-Mieg D."/>
            <person name="Thierry-Mieg J."/>
            <person name="Wagner L."/>
            <person name="Wallis J."/>
            <person name="Wheeler R."/>
            <person name="Williams A."/>
            <person name="Wolf Y.I."/>
            <person name="Wolfe K.H."/>
            <person name="Yang S.P."/>
            <person name="Yeh R.F."/>
            <person name="Collins F."/>
            <person name="Guyer M.S."/>
            <person name="Peterson J."/>
            <person name="Felsenfeld A."/>
            <person name="Wetterstrand K.A."/>
            <person name="Patrinos A."/>
            <person name="Morgan M.J."/>
            <person name="de Jong P."/>
            <person name="Catanese J.J."/>
            <person name="Osoegawa K."/>
            <person name="Shizuya H."/>
            <person name="Choi S."/>
            <person name="Chen Y.J."/>
        </authorList>
    </citation>
    <scope>NUCLEOTIDE SEQUENCE [LARGE SCALE GENOMIC DNA]</scope>
</reference>
<accession>F5H4T4</accession>
<dbReference type="ExpressionAtlas" id="F5H4T4">
    <property type="expression patterns" value="baseline and differential"/>
</dbReference>
<evidence type="ECO:0000313" key="2">
    <source>
        <dbReference type="Ensembl" id="ENSP00000439983.1"/>
    </source>
</evidence>